<feature type="transmembrane region" description="Helical" evidence="6">
    <location>
        <begin position="131"/>
        <end position="149"/>
    </location>
</feature>
<reference evidence="8 9" key="1">
    <citation type="submission" date="2018-06" db="EMBL/GenBank/DDBJ databases">
        <title>Rhizobium wuzhouense sp. nov., isolated from roots of Oryza officinalis.</title>
        <authorList>
            <person name="Yuan T."/>
        </authorList>
    </citation>
    <scope>NUCLEOTIDE SEQUENCE [LARGE SCALE GENOMIC DNA]</scope>
    <source>
        <strain evidence="8 9">W44</strain>
    </source>
</reference>
<feature type="transmembrane region" description="Helical" evidence="6">
    <location>
        <begin position="87"/>
        <end position="111"/>
    </location>
</feature>
<dbReference type="InterPro" id="IPR038078">
    <property type="entry name" value="PhoU-like_sf"/>
</dbReference>
<feature type="transmembrane region" description="Helical" evidence="6">
    <location>
        <begin position="282"/>
        <end position="300"/>
    </location>
</feature>
<dbReference type="SUPFAM" id="SSF109755">
    <property type="entry name" value="PhoU-like"/>
    <property type="match status" value="1"/>
</dbReference>
<dbReference type="Proteomes" id="UP000247536">
    <property type="component" value="Unassembled WGS sequence"/>
</dbReference>
<keyword evidence="2" id="KW-1003">Cell membrane</keyword>
<evidence type="ECO:0000259" key="7">
    <source>
        <dbReference type="Pfam" id="PF01895"/>
    </source>
</evidence>
<dbReference type="Gene3D" id="1.20.58.220">
    <property type="entry name" value="Phosphate transport system protein phou homolog 2, domain 2"/>
    <property type="match status" value="1"/>
</dbReference>
<keyword evidence="3 6" id="KW-0812">Transmembrane</keyword>
<evidence type="ECO:0000256" key="1">
    <source>
        <dbReference type="ARBA" id="ARBA00004651"/>
    </source>
</evidence>
<dbReference type="NCBIfam" id="NF037997">
    <property type="entry name" value="Na_Pi_symport"/>
    <property type="match status" value="1"/>
</dbReference>
<dbReference type="PANTHER" id="PTHR10010:SF46">
    <property type="entry name" value="SODIUM-DEPENDENT PHOSPHATE TRANSPORT PROTEIN 2B"/>
    <property type="match status" value="1"/>
</dbReference>
<evidence type="ECO:0000313" key="9">
    <source>
        <dbReference type="Proteomes" id="UP000247536"/>
    </source>
</evidence>
<dbReference type="Pfam" id="PF02690">
    <property type="entry name" value="Na_Pi_cotrans"/>
    <property type="match status" value="1"/>
</dbReference>
<comment type="caution">
    <text evidence="8">The sequence shown here is derived from an EMBL/GenBank/DDBJ whole genome shotgun (WGS) entry which is preliminary data.</text>
</comment>
<feature type="transmembrane region" description="Helical" evidence="6">
    <location>
        <begin position="161"/>
        <end position="185"/>
    </location>
</feature>
<feature type="transmembrane region" description="Helical" evidence="6">
    <location>
        <begin position="52"/>
        <end position="75"/>
    </location>
</feature>
<dbReference type="NCBIfam" id="TIGR01013">
    <property type="entry name" value="2a58"/>
    <property type="match status" value="1"/>
</dbReference>
<evidence type="ECO:0000256" key="2">
    <source>
        <dbReference type="ARBA" id="ARBA00022475"/>
    </source>
</evidence>
<evidence type="ECO:0000256" key="4">
    <source>
        <dbReference type="ARBA" id="ARBA00022989"/>
    </source>
</evidence>
<evidence type="ECO:0000256" key="3">
    <source>
        <dbReference type="ARBA" id="ARBA00022692"/>
    </source>
</evidence>
<name>A0ABX5NNC7_9HYPH</name>
<gene>
    <name evidence="8" type="ORF">DMY87_16335</name>
</gene>
<dbReference type="InterPro" id="IPR003841">
    <property type="entry name" value="Na/Pi_transpt"/>
</dbReference>
<dbReference type="EMBL" id="QJRY01000006">
    <property type="protein sequence ID" value="PYB71775.1"/>
    <property type="molecule type" value="Genomic_DNA"/>
</dbReference>
<accession>A0ABX5NNC7</accession>
<dbReference type="InterPro" id="IPR026022">
    <property type="entry name" value="PhoU_dom"/>
</dbReference>
<feature type="transmembrane region" description="Helical" evidence="6">
    <location>
        <begin position="191"/>
        <end position="224"/>
    </location>
</feature>
<keyword evidence="4 6" id="KW-1133">Transmembrane helix</keyword>
<dbReference type="RefSeq" id="WP_110792721.1">
    <property type="nucleotide sequence ID" value="NZ_QJRY01000006.1"/>
</dbReference>
<feature type="transmembrane region" description="Helical" evidence="6">
    <location>
        <begin position="245"/>
        <end position="262"/>
    </location>
</feature>
<comment type="subcellular location">
    <subcellularLocation>
        <location evidence="1">Cell membrane</location>
        <topology evidence="1">Multi-pass membrane protein</topology>
    </subcellularLocation>
</comment>
<organism evidence="8 9">
    <name type="scientific">Rhizobium wuzhouense</name>
    <dbReference type="NCBI Taxonomy" id="1986026"/>
    <lineage>
        <taxon>Bacteria</taxon>
        <taxon>Pseudomonadati</taxon>
        <taxon>Pseudomonadota</taxon>
        <taxon>Alphaproteobacteria</taxon>
        <taxon>Hyphomicrobiales</taxon>
        <taxon>Rhizobiaceae</taxon>
        <taxon>Rhizobium/Agrobacterium group</taxon>
        <taxon>Rhizobium</taxon>
    </lineage>
</organism>
<evidence type="ECO:0000256" key="6">
    <source>
        <dbReference type="SAM" id="Phobius"/>
    </source>
</evidence>
<proteinExistence type="predicted"/>
<keyword evidence="5 6" id="KW-0472">Membrane</keyword>
<protein>
    <submittedName>
        <fullName evidence="8">Sodium:phosphate symporter</fullName>
    </submittedName>
</protein>
<dbReference type="Pfam" id="PF01895">
    <property type="entry name" value="PhoU"/>
    <property type="match status" value="2"/>
</dbReference>
<evidence type="ECO:0000256" key="5">
    <source>
        <dbReference type="ARBA" id="ARBA00023136"/>
    </source>
</evidence>
<feature type="domain" description="PhoU" evidence="7">
    <location>
        <begin position="342"/>
        <end position="420"/>
    </location>
</feature>
<feature type="domain" description="PhoU" evidence="7">
    <location>
        <begin position="446"/>
        <end position="529"/>
    </location>
</feature>
<keyword evidence="9" id="KW-1185">Reference proteome</keyword>
<sequence length="561" mass="60128">MASIIIMINLFGAVALLLFGLAQVKDGVSRAFGAQLRTGLANGTRGSLRSFASGFVATVALQSSTATALMVASFVERELVLPRMAQIVLLGANVGTAVTAWIVAAGTEWLSPLFIATGLLLYRGGSTGRKGGGLALVGIGLMLLSLHLLSSATEPMRTSAALAAFIGLLDNAWPVAMIFSAVIAFASSSSLAAIVLILSLSSAGILSPGLIIALVLGANLGGAIPPVVASLRGSAAAKRVTIGNLIVRALGCFTALPLAGLGADLMMELPFGPANLPVDAHLAFNIMLAAVAWPFSRLLARLMRLLVPDDAQEDTGPKYLDIQELSTPTVALASATREVLGIGDLIERMLMRTSDSFEQDNLVKLMDIPPLEARVDRLQQEVKVYLSKLGRMGLSPEDSRRSLDIIDYAINLEHIGDIIEKGLLTQVTKKAALGLKFSEDGHRELSTLFQLTLDNLRIAQTIFVTRDFPLARQMMEVKVEVRRMEKESSERHIERLRDGRLESLQTSSLHLDILRDLKRINAHIVSVAHPILDDSGLLIESRLRSVAELQPQPAGRRVHQS</sequence>
<dbReference type="PANTHER" id="PTHR10010">
    <property type="entry name" value="SOLUTE CARRIER FAMILY 34 SODIUM PHOSPHATE , MEMBER 2-RELATED"/>
    <property type="match status" value="1"/>
</dbReference>
<evidence type="ECO:0000313" key="8">
    <source>
        <dbReference type="EMBL" id="PYB71775.1"/>
    </source>
</evidence>